<dbReference type="NCBIfam" id="TIGR02778">
    <property type="entry name" value="ligD_pol"/>
    <property type="match status" value="1"/>
</dbReference>
<dbReference type="Proteomes" id="UP000278746">
    <property type="component" value="Unassembled WGS sequence"/>
</dbReference>
<dbReference type="InterPro" id="IPR052171">
    <property type="entry name" value="NHEJ_LigD"/>
</dbReference>
<dbReference type="AlphaFoldDB" id="A0A3M7TVI0"/>
<dbReference type="NCBIfam" id="TIGR02776">
    <property type="entry name" value="NHEJ_ligase_prk"/>
    <property type="match status" value="1"/>
</dbReference>
<evidence type="ECO:0000259" key="3">
    <source>
        <dbReference type="PROSITE" id="PS50160"/>
    </source>
</evidence>
<dbReference type="InterPro" id="IPR014145">
    <property type="entry name" value="LigD_pol_dom"/>
</dbReference>
<proteinExistence type="inferred from homology"/>
<evidence type="ECO:0000313" key="5">
    <source>
        <dbReference type="Proteomes" id="UP000278746"/>
    </source>
</evidence>
<feature type="domain" description="ATP-dependent DNA ligase family profile" evidence="3">
    <location>
        <begin position="114"/>
        <end position="207"/>
    </location>
</feature>
<dbReference type="EMBL" id="RHIB01000001">
    <property type="protein sequence ID" value="RNA69249.1"/>
    <property type="molecule type" value="Genomic_DNA"/>
</dbReference>
<keyword evidence="5" id="KW-1185">Reference proteome</keyword>
<evidence type="ECO:0000313" key="4">
    <source>
        <dbReference type="EMBL" id="RNA69249.1"/>
    </source>
</evidence>
<accession>A0A3M7TVI0</accession>
<dbReference type="OrthoDB" id="9802472at2"/>
<dbReference type="PROSITE" id="PS00697">
    <property type="entry name" value="DNA_LIGASE_A1"/>
    <property type="match status" value="1"/>
</dbReference>
<dbReference type="PROSITE" id="PS50160">
    <property type="entry name" value="DNA_LIGASE_A3"/>
    <property type="match status" value="1"/>
</dbReference>
<dbReference type="CDD" id="cd07906">
    <property type="entry name" value="Adenylation_DNA_ligase_LigD_LigC"/>
    <property type="match status" value="1"/>
</dbReference>
<dbReference type="InterPro" id="IPR014143">
    <property type="entry name" value="NHEJ_ligase_prk"/>
</dbReference>
<dbReference type="InterPro" id="IPR016059">
    <property type="entry name" value="DNA_ligase_ATP-dep_CS"/>
</dbReference>
<comment type="caution">
    <text evidence="4">The sequence shown here is derived from an EMBL/GenBank/DDBJ whole genome shotgun (WGS) entry which is preliminary data.</text>
</comment>
<evidence type="ECO:0000256" key="2">
    <source>
        <dbReference type="ARBA" id="ARBA00049990"/>
    </source>
</evidence>
<dbReference type="Gene3D" id="3.30.470.30">
    <property type="entry name" value="DNA ligase/mRNA capping enzyme"/>
    <property type="match status" value="1"/>
</dbReference>
<dbReference type="Pfam" id="PF01068">
    <property type="entry name" value="DNA_ligase_A_M"/>
    <property type="match status" value="1"/>
</dbReference>
<keyword evidence="4" id="KW-0436">Ligase</keyword>
<sequence>MNVMLPTRVENWPDRKNGWLYETKYDGFRCRLEWNEDEVRLISRNGLLLNDRFPEITAYCKNCRIKPPIPVVLDGELSILLSNYTSDFSQCQKRGRMRSKTSVTEHAALFPAVFLAFDLLILKGRDMTGLPFIKRKASLQTFLSGLGCPLEPEKERSETSPLQMIPVWKSPDKLWNQVQSYNGEGIVAKKEYSKWMPGRTMEWQKIKNYKSVHVLITGEKKNGYFKIGVESNDMLKPYGSFSHGLSSEERDILKKVIRKNSKHRNGEYDLAAPLCCEVKCLGTTGKELREPRFSKFLPHEDPSDYTVKRLNYELEPLPPHVNITKPEKLLFPKAGITKRDYLYYLQKMAPFILSWLYNRPLTVIRFPDGIEEESFYQKNAPPSLPSFVETRMWEGHHTILVNNIETLLWLGNQGAIEFHIPPEKADGDIEELFLDLDPPDRKLFPYAVRAALDVKEILNKWQLYSFVKTSGRKGLQIYIPVSKGSITYEEGNVILSFLASALVELNPAERTVERLKKKRNDRLYIDFLQHGKGKTIIAPYSLRAVPQGLAAYPVQWSDVDNTLDPAMFTIDYALSESRGKPLRIRGEDRKTNSSHLRILIHELSKQKT</sequence>
<dbReference type="Gene3D" id="3.90.920.10">
    <property type="entry name" value="DNA primase, PRIM domain"/>
    <property type="match status" value="1"/>
</dbReference>
<comment type="similarity">
    <text evidence="1">In the C-terminal section; belongs to the ATP-dependent DNA ligase family.</text>
</comment>
<dbReference type="PANTHER" id="PTHR42705:SF2">
    <property type="entry name" value="BIFUNCTIONAL NON-HOMOLOGOUS END JOINING PROTEIN LIGD"/>
    <property type="match status" value="1"/>
</dbReference>
<dbReference type="Pfam" id="PF21686">
    <property type="entry name" value="LigD_Prim-Pol"/>
    <property type="match status" value="1"/>
</dbReference>
<dbReference type="GO" id="GO:0006310">
    <property type="term" value="P:DNA recombination"/>
    <property type="evidence" value="ECO:0007669"/>
    <property type="project" value="InterPro"/>
</dbReference>
<dbReference type="SUPFAM" id="SSF56091">
    <property type="entry name" value="DNA ligase/mRNA capping enzyme, catalytic domain"/>
    <property type="match status" value="1"/>
</dbReference>
<comment type="similarity">
    <text evidence="2">In the N-terminal section; belongs to the LigD polymerase family.</text>
</comment>
<evidence type="ECO:0000256" key="1">
    <source>
        <dbReference type="ARBA" id="ARBA00049981"/>
    </source>
</evidence>
<dbReference type="PANTHER" id="PTHR42705">
    <property type="entry name" value="BIFUNCTIONAL NON-HOMOLOGOUS END JOINING PROTEIN LIGD"/>
    <property type="match status" value="1"/>
</dbReference>
<dbReference type="GO" id="GO:0005524">
    <property type="term" value="F:ATP binding"/>
    <property type="evidence" value="ECO:0007669"/>
    <property type="project" value="InterPro"/>
</dbReference>
<dbReference type="GO" id="GO:0006281">
    <property type="term" value="P:DNA repair"/>
    <property type="evidence" value="ECO:0007669"/>
    <property type="project" value="InterPro"/>
</dbReference>
<gene>
    <name evidence="4" type="primary">ligD</name>
    <name evidence="4" type="ORF">EBO34_04695</name>
</gene>
<dbReference type="GO" id="GO:0003910">
    <property type="term" value="F:DNA ligase (ATP) activity"/>
    <property type="evidence" value="ECO:0007669"/>
    <property type="project" value="InterPro"/>
</dbReference>
<name>A0A3M7TVI0_9BACI</name>
<organism evidence="4 5">
    <name type="scientific">Alteribacter keqinensis</name>
    <dbReference type="NCBI Taxonomy" id="2483800"/>
    <lineage>
        <taxon>Bacteria</taxon>
        <taxon>Bacillati</taxon>
        <taxon>Bacillota</taxon>
        <taxon>Bacilli</taxon>
        <taxon>Bacillales</taxon>
        <taxon>Bacillaceae</taxon>
        <taxon>Alteribacter</taxon>
    </lineage>
</organism>
<reference evidence="4 5" key="1">
    <citation type="submission" date="2018-10" db="EMBL/GenBank/DDBJ databases">
        <title>Bacillus Keqinensis sp. nov., a moderately halophilic bacterium isolated from a saline-alkaline lake.</title>
        <authorList>
            <person name="Wang H."/>
        </authorList>
    </citation>
    <scope>NUCLEOTIDE SEQUENCE [LARGE SCALE GENOMIC DNA]</scope>
    <source>
        <strain evidence="4 5">KQ-3</strain>
    </source>
</reference>
<dbReference type="InterPro" id="IPR012310">
    <property type="entry name" value="DNA_ligase_ATP-dep_cent"/>
</dbReference>
<protein>
    <submittedName>
        <fullName evidence="4">DNA ligase D</fullName>
    </submittedName>
</protein>